<dbReference type="PROSITE" id="PS01278">
    <property type="entry name" value="MTTASE_RADICAL"/>
    <property type="match status" value="1"/>
</dbReference>
<evidence type="ECO:0000259" key="10">
    <source>
        <dbReference type="PROSITE" id="PS51449"/>
    </source>
</evidence>
<evidence type="ECO:0000313" key="12">
    <source>
        <dbReference type="EMBL" id="MDN4166234.1"/>
    </source>
</evidence>
<dbReference type="HAMAP" id="MF_01865">
    <property type="entry name" value="MTTase_RimO"/>
    <property type="match status" value="1"/>
</dbReference>
<dbReference type="PANTHER" id="PTHR43837">
    <property type="entry name" value="RIBOSOMAL PROTEIN S12 METHYLTHIOTRANSFERASE RIMO"/>
    <property type="match status" value="1"/>
</dbReference>
<evidence type="ECO:0000313" key="13">
    <source>
        <dbReference type="Proteomes" id="UP001168552"/>
    </source>
</evidence>
<dbReference type="SFLD" id="SFLDG01061">
    <property type="entry name" value="methylthiotransferase"/>
    <property type="match status" value="1"/>
</dbReference>
<dbReference type="Gene3D" id="3.80.30.20">
    <property type="entry name" value="tm_1862 like domain"/>
    <property type="match status" value="1"/>
</dbReference>
<dbReference type="EMBL" id="JAUHJS010000006">
    <property type="protein sequence ID" value="MDN4166234.1"/>
    <property type="molecule type" value="Genomic_DNA"/>
</dbReference>
<keyword evidence="7 8" id="KW-0411">Iron-sulfur</keyword>
<dbReference type="InterPro" id="IPR023404">
    <property type="entry name" value="rSAM_horseshoe"/>
</dbReference>
<dbReference type="SMART" id="SM00729">
    <property type="entry name" value="Elp3"/>
    <property type="match status" value="1"/>
</dbReference>
<feature type="binding site" evidence="8">
    <location>
        <position position="18"/>
    </location>
    <ligand>
        <name>[4Fe-4S] cluster</name>
        <dbReference type="ChEBI" id="CHEBI:49883"/>
        <label>1</label>
    </ligand>
</feature>
<dbReference type="RefSeq" id="WP_320004770.1">
    <property type="nucleotide sequence ID" value="NZ_JAUHJS010000006.1"/>
</dbReference>
<accession>A0ABT8F791</accession>
<dbReference type="PROSITE" id="PS51449">
    <property type="entry name" value="MTTASE_N"/>
    <property type="match status" value="1"/>
</dbReference>
<dbReference type="NCBIfam" id="TIGR00089">
    <property type="entry name" value="MiaB/RimO family radical SAM methylthiotransferase"/>
    <property type="match status" value="1"/>
</dbReference>
<evidence type="ECO:0000256" key="4">
    <source>
        <dbReference type="ARBA" id="ARBA00022691"/>
    </source>
</evidence>
<dbReference type="SUPFAM" id="SSF102114">
    <property type="entry name" value="Radical SAM enzymes"/>
    <property type="match status" value="1"/>
</dbReference>
<sequence length="437" mass="49554">MKTKGIKKDKVNIVTLGCSKNLVDSEVILTQLKGNGIDTVHESKKDDSNIIIVNTCGFIDNAKEESINTILRYADAKESGQIDKLYVTGCLSQRYKDELETEIPTVDAWFGTRDLSLLLKKFKADYKHELVGERILTNPQHYAYLKISEGCDRPCSFCAIPLMRGGHQSRSIEELVLEAKNLAKRGTKELLLIAQDLTYYGLDIYKKRNLSELLKNLSDVEGIEWIRLHYAFPAGFPMDVLDVMAERPNICNYLDMPLQHGSTNMLKLMRRGITREKTEELIATIRQKVPGIALRTTLISGHPGETEEDFADMVDFVEKTRFDRLGIFNYSHEEQTHSYSMADDVPDEVKQERADIVMGIQEQISLEKNQARVGQEMKVLIDRKESGQYIGRTEFDSPEVDNEVIFDAKAAYLRVGDFVQAKITGATEFDLHAEVIA</sequence>
<dbReference type="GO" id="GO:0103039">
    <property type="term" value="F:protein methylthiotransferase activity"/>
    <property type="evidence" value="ECO:0007669"/>
    <property type="project" value="UniProtKB-EC"/>
</dbReference>
<dbReference type="SFLD" id="SFLDF00274">
    <property type="entry name" value="ribosomal_protein_S12_methylth"/>
    <property type="match status" value="1"/>
</dbReference>
<dbReference type="Proteomes" id="UP001168552">
    <property type="component" value="Unassembled WGS sequence"/>
</dbReference>
<dbReference type="InterPro" id="IPR002792">
    <property type="entry name" value="TRAM_dom"/>
</dbReference>
<evidence type="ECO:0000259" key="11">
    <source>
        <dbReference type="PROSITE" id="PS51918"/>
    </source>
</evidence>
<protein>
    <recommendedName>
        <fullName evidence="8">Ribosomal protein uS12 methylthiotransferase RimO</fullName>
        <shortName evidence="8">uS12 MTTase</shortName>
        <shortName evidence="8">uS12 methylthiotransferase</shortName>
        <ecNumber evidence="8">2.8.4.4</ecNumber>
    </recommendedName>
    <alternativeName>
        <fullName evidence="8">Ribosomal protein uS12 (aspartate-C(3))-methylthiotransferase</fullName>
    </alternativeName>
    <alternativeName>
        <fullName evidence="8">Ribosome maturation factor RimO</fullName>
    </alternativeName>
</protein>
<keyword evidence="3 8" id="KW-0808">Transferase</keyword>
<proteinExistence type="inferred from homology"/>
<dbReference type="Pfam" id="PF04055">
    <property type="entry name" value="Radical_SAM"/>
    <property type="match status" value="1"/>
</dbReference>
<dbReference type="InterPro" id="IPR012340">
    <property type="entry name" value="NA-bd_OB-fold"/>
</dbReference>
<dbReference type="Pfam" id="PF18693">
    <property type="entry name" value="TRAM_2"/>
    <property type="match status" value="1"/>
</dbReference>
<feature type="domain" description="Radical SAM core" evidence="11">
    <location>
        <begin position="137"/>
        <end position="367"/>
    </location>
</feature>
<feature type="binding site" evidence="8">
    <location>
        <position position="151"/>
    </location>
    <ligand>
        <name>[4Fe-4S] cluster</name>
        <dbReference type="ChEBI" id="CHEBI:49883"/>
        <label>2</label>
        <note>4Fe-4S-S-AdoMet</note>
    </ligand>
</feature>
<dbReference type="NCBIfam" id="TIGR01125">
    <property type="entry name" value="30S ribosomal protein S12 methylthiotransferase RimO"/>
    <property type="match status" value="1"/>
</dbReference>
<evidence type="ECO:0000256" key="8">
    <source>
        <dbReference type="HAMAP-Rule" id="MF_01865"/>
    </source>
</evidence>
<dbReference type="InterPro" id="IPR013848">
    <property type="entry name" value="Methylthiotransferase_N"/>
</dbReference>
<name>A0ABT8F791_9BACT</name>
<evidence type="ECO:0000256" key="3">
    <source>
        <dbReference type="ARBA" id="ARBA00022679"/>
    </source>
</evidence>
<evidence type="ECO:0000256" key="6">
    <source>
        <dbReference type="ARBA" id="ARBA00023004"/>
    </source>
</evidence>
<feature type="binding site" evidence="8">
    <location>
        <position position="155"/>
    </location>
    <ligand>
        <name>[4Fe-4S] cluster</name>
        <dbReference type="ChEBI" id="CHEBI:49883"/>
        <label>2</label>
        <note>4Fe-4S-S-AdoMet</note>
    </ligand>
</feature>
<dbReference type="PROSITE" id="PS50926">
    <property type="entry name" value="TRAM"/>
    <property type="match status" value="1"/>
</dbReference>
<dbReference type="EC" id="2.8.4.4" evidence="8"/>
<comment type="similarity">
    <text evidence="8">Belongs to the methylthiotransferase family. RimO subfamily.</text>
</comment>
<comment type="function">
    <text evidence="8">Catalyzes the methylthiolation of an aspartic acid residue of ribosomal protein uS12.</text>
</comment>
<keyword evidence="1 8" id="KW-0004">4Fe-4S</keyword>
<dbReference type="SFLD" id="SFLDS00029">
    <property type="entry name" value="Radical_SAM"/>
    <property type="match status" value="1"/>
</dbReference>
<organism evidence="12 13">
    <name type="scientific">Shiella aurantiaca</name>
    <dbReference type="NCBI Taxonomy" id="3058365"/>
    <lineage>
        <taxon>Bacteria</taxon>
        <taxon>Pseudomonadati</taxon>
        <taxon>Bacteroidota</taxon>
        <taxon>Cytophagia</taxon>
        <taxon>Cytophagales</taxon>
        <taxon>Shiellaceae</taxon>
        <taxon>Shiella</taxon>
    </lineage>
</organism>
<dbReference type="InterPro" id="IPR020612">
    <property type="entry name" value="Methylthiotransferase_CS"/>
</dbReference>
<dbReference type="InterPro" id="IPR058240">
    <property type="entry name" value="rSAM_sf"/>
</dbReference>
<dbReference type="GO" id="GO:0005840">
    <property type="term" value="C:ribosome"/>
    <property type="evidence" value="ECO:0007669"/>
    <property type="project" value="UniProtKB-KW"/>
</dbReference>
<dbReference type="InterPro" id="IPR005840">
    <property type="entry name" value="Ribosomal_uS12_MeSTrfase_RimO"/>
</dbReference>
<dbReference type="PANTHER" id="PTHR43837:SF1">
    <property type="entry name" value="RIBOSOMAL PROTEIN US12 METHYLTHIOTRANSFERASE RIMO"/>
    <property type="match status" value="1"/>
</dbReference>
<reference evidence="12" key="1">
    <citation type="submission" date="2023-06" db="EMBL/GenBank/DDBJ databases">
        <title>Cytophagales bacterium Strain LB-30, isolated from soil.</title>
        <authorList>
            <person name="Liu B."/>
        </authorList>
    </citation>
    <scope>NUCLEOTIDE SEQUENCE</scope>
    <source>
        <strain evidence="12">LB-30</strain>
    </source>
</reference>
<keyword evidence="12" id="KW-0687">Ribonucleoprotein</keyword>
<evidence type="ECO:0000259" key="9">
    <source>
        <dbReference type="PROSITE" id="PS50926"/>
    </source>
</evidence>
<dbReference type="InterPro" id="IPR005839">
    <property type="entry name" value="Methylthiotransferase"/>
</dbReference>
<dbReference type="PROSITE" id="PS51918">
    <property type="entry name" value="RADICAL_SAM"/>
    <property type="match status" value="1"/>
</dbReference>
<dbReference type="Gene3D" id="2.40.50.140">
    <property type="entry name" value="Nucleic acid-binding proteins"/>
    <property type="match status" value="1"/>
</dbReference>
<feature type="domain" description="TRAM" evidence="9">
    <location>
        <begin position="370"/>
        <end position="437"/>
    </location>
</feature>
<feature type="binding site" evidence="8">
    <location>
        <position position="56"/>
    </location>
    <ligand>
        <name>[4Fe-4S] cluster</name>
        <dbReference type="ChEBI" id="CHEBI:49883"/>
        <label>1</label>
    </ligand>
</feature>
<evidence type="ECO:0000256" key="7">
    <source>
        <dbReference type="ARBA" id="ARBA00023014"/>
    </source>
</evidence>
<keyword evidence="4 8" id="KW-0949">S-adenosyl-L-methionine</keyword>
<keyword evidence="13" id="KW-1185">Reference proteome</keyword>
<comment type="cofactor">
    <cofactor evidence="8">
        <name>[4Fe-4S] cluster</name>
        <dbReference type="ChEBI" id="CHEBI:49883"/>
    </cofactor>
    <text evidence="8">Binds 2 [4Fe-4S] clusters. One cluster is coordinated with 3 cysteines and an exchangeable S-adenosyl-L-methionine.</text>
</comment>
<keyword evidence="5 8" id="KW-0479">Metal-binding</keyword>
<dbReference type="SFLD" id="SFLDG01082">
    <property type="entry name" value="B12-binding_domain_containing"/>
    <property type="match status" value="1"/>
</dbReference>
<evidence type="ECO:0000256" key="1">
    <source>
        <dbReference type="ARBA" id="ARBA00022485"/>
    </source>
</evidence>
<dbReference type="CDD" id="cd01335">
    <property type="entry name" value="Radical_SAM"/>
    <property type="match status" value="1"/>
</dbReference>
<comment type="catalytic activity">
    <reaction evidence="8">
        <text>L-aspartate(89)-[ribosomal protein uS12]-hydrogen + (sulfur carrier)-SH + AH2 + 2 S-adenosyl-L-methionine = 3-methylsulfanyl-L-aspartate(89)-[ribosomal protein uS12]-hydrogen + (sulfur carrier)-H + 5'-deoxyadenosine + L-methionine + A + S-adenosyl-L-homocysteine + 2 H(+)</text>
        <dbReference type="Rhea" id="RHEA:37087"/>
        <dbReference type="Rhea" id="RHEA-COMP:10460"/>
        <dbReference type="Rhea" id="RHEA-COMP:10461"/>
        <dbReference type="Rhea" id="RHEA-COMP:14737"/>
        <dbReference type="Rhea" id="RHEA-COMP:14739"/>
        <dbReference type="ChEBI" id="CHEBI:13193"/>
        <dbReference type="ChEBI" id="CHEBI:15378"/>
        <dbReference type="ChEBI" id="CHEBI:17319"/>
        <dbReference type="ChEBI" id="CHEBI:17499"/>
        <dbReference type="ChEBI" id="CHEBI:29917"/>
        <dbReference type="ChEBI" id="CHEBI:29961"/>
        <dbReference type="ChEBI" id="CHEBI:57844"/>
        <dbReference type="ChEBI" id="CHEBI:57856"/>
        <dbReference type="ChEBI" id="CHEBI:59789"/>
        <dbReference type="ChEBI" id="CHEBI:64428"/>
        <dbReference type="ChEBI" id="CHEBI:73599"/>
        <dbReference type="EC" id="2.8.4.4"/>
    </reaction>
</comment>
<comment type="subcellular location">
    <subcellularLocation>
        <location evidence="8">Cytoplasm</location>
    </subcellularLocation>
</comment>
<feature type="domain" description="MTTase N-terminal" evidence="10">
    <location>
        <begin position="9"/>
        <end position="127"/>
    </location>
</feature>
<dbReference type="Gene3D" id="3.40.50.12160">
    <property type="entry name" value="Methylthiotransferase, N-terminal domain"/>
    <property type="match status" value="1"/>
</dbReference>
<dbReference type="InterPro" id="IPR007197">
    <property type="entry name" value="rSAM"/>
</dbReference>
<gene>
    <name evidence="8 12" type="primary">rimO</name>
    <name evidence="12" type="ORF">QWY31_12025</name>
</gene>
<keyword evidence="2 8" id="KW-0963">Cytoplasm</keyword>
<feature type="binding site" evidence="8">
    <location>
        <position position="158"/>
    </location>
    <ligand>
        <name>[4Fe-4S] cluster</name>
        <dbReference type="ChEBI" id="CHEBI:49883"/>
        <label>2</label>
        <note>4Fe-4S-S-AdoMet</note>
    </ligand>
</feature>
<dbReference type="InterPro" id="IPR038135">
    <property type="entry name" value="Methylthiotransferase_N_sf"/>
</dbReference>
<keyword evidence="6 8" id="KW-0408">Iron</keyword>
<evidence type="ECO:0000256" key="2">
    <source>
        <dbReference type="ARBA" id="ARBA00022490"/>
    </source>
</evidence>
<evidence type="ECO:0000256" key="5">
    <source>
        <dbReference type="ARBA" id="ARBA00022723"/>
    </source>
</evidence>
<feature type="binding site" evidence="8">
    <location>
        <position position="90"/>
    </location>
    <ligand>
        <name>[4Fe-4S] cluster</name>
        <dbReference type="ChEBI" id="CHEBI:49883"/>
        <label>1</label>
    </ligand>
</feature>
<comment type="caution">
    <text evidence="12">The sequence shown here is derived from an EMBL/GenBank/DDBJ whole genome shotgun (WGS) entry which is preliminary data.</text>
</comment>
<keyword evidence="12" id="KW-0689">Ribosomal protein</keyword>
<dbReference type="InterPro" id="IPR006638">
    <property type="entry name" value="Elp3/MiaA/NifB-like_rSAM"/>
</dbReference>
<dbReference type="Pfam" id="PF00919">
    <property type="entry name" value="UPF0004"/>
    <property type="match status" value="1"/>
</dbReference>